<dbReference type="InterPro" id="IPR009057">
    <property type="entry name" value="Homeodomain-like_sf"/>
</dbReference>
<dbReference type="Gene3D" id="1.10.357.10">
    <property type="entry name" value="Tetracycline Repressor, domain 2"/>
    <property type="match status" value="1"/>
</dbReference>
<dbReference type="PROSITE" id="PS50977">
    <property type="entry name" value="HTH_TETR_2"/>
    <property type="match status" value="1"/>
</dbReference>
<sequence>MSPPGPRGTSQERGRQRRARLIEGVTHVLRTGGLQAVSARSVADAAEVPLAAVTYYFSSLEELIAETLAEMLRQWVEQVRRTTRLARAHPEKADLARWVTQAMLPSGGPGAIQAHYELLVACGRRAAFSAVLARGRADLDEALAELIAAALPGGTRLPSPQLVLAVLDGAVVSALSEGSPVDTTVQARLDELLRA</sequence>
<dbReference type="PANTHER" id="PTHR30055">
    <property type="entry name" value="HTH-TYPE TRANSCRIPTIONAL REGULATOR RUTR"/>
    <property type="match status" value="1"/>
</dbReference>
<proteinExistence type="predicted"/>
<dbReference type="Pfam" id="PF17940">
    <property type="entry name" value="TetR_C_31"/>
    <property type="match status" value="1"/>
</dbReference>
<dbReference type="InterPro" id="IPR001647">
    <property type="entry name" value="HTH_TetR"/>
</dbReference>
<dbReference type="InterPro" id="IPR050109">
    <property type="entry name" value="HTH-type_TetR-like_transc_reg"/>
</dbReference>
<evidence type="ECO:0000313" key="5">
    <source>
        <dbReference type="Proteomes" id="UP000217257"/>
    </source>
</evidence>
<name>A0A250JE44_9BACT</name>
<keyword evidence="1 2" id="KW-0238">DNA-binding</keyword>
<feature type="domain" description="HTH tetR-type" evidence="3">
    <location>
        <begin position="15"/>
        <end position="75"/>
    </location>
</feature>
<dbReference type="KEGG" id="cfus:CYFUS_007336"/>
<protein>
    <submittedName>
        <fullName evidence="4">TetR family transcriptional regulator</fullName>
    </submittedName>
</protein>
<dbReference type="InterPro" id="IPR041583">
    <property type="entry name" value="TetR_C_31"/>
</dbReference>
<dbReference type="Proteomes" id="UP000217257">
    <property type="component" value="Chromosome"/>
</dbReference>
<evidence type="ECO:0000256" key="2">
    <source>
        <dbReference type="PROSITE-ProRule" id="PRU00335"/>
    </source>
</evidence>
<gene>
    <name evidence="4" type="ORF">CYFUS_007336</name>
</gene>
<dbReference type="PANTHER" id="PTHR30055:SF231">
    <property type="entry name" value="TRANSCRIPTIONAL REGULATORY PROTEIN (PROBABLY DEOR-FAMILY)-RELATED"/>
    <property type="match status" value="1"/>
</dbReference>
<evidence type="ECO:0000259" key="3">
    <source>
        <dbReference type="PROSITE" id="PS50977"/>
    </source>
</evidence>
<dbReference type="AlphaFoldDB" id="A0A250JE44"/>
<dbReference type="EMBL" id="CP022098">
    <property type="protein sequence ID" value="ATB41860.1"/>
    <property type="molecule type" value="Genomic_DNA"/>
</dbReference>
<accession>A0A250JE44</accession>
<reference evidence="4 5" key="1">
    <citation type="submission" date="2017-06" db="EMBL/GenBank/DDBJ databases">
        <title>Sequencing and comparative analysis of myxobacterial genomes.</title>
        <authorList>
            <person name="Rupp O."/>
            <person name="Goesmann A."/>
            <person name="Sogaard-Andersen L."/>
        </authorList>
    </citation>
    <scope>NUCLEOTIDE SEQUENCE [LARGE SCALE GENOMIC DNA]</scope>
    <source>
        <strain evidence="4 5">DSM 52655</strain>
    </source>
</reference>
<evidence type="ECO:0000256" key="1">
    <source>
        <dbReference type="ARBA" id="ARBA00023125"/>
    </source>
</evidence>
<evidence type="ECO:0000313" key="4">
    <source>
        <dbReference type="EMBL" id="ATB41860.1"/>
    </source>
</evidence>
<dbReference type="GO" id="GO:0003700">
    <property type="term" value="F:DNA-binding transcription factor activity"/>
    <property type="evidence" value="ECO:0007669"/>
    <property type="project" value="TreeGrafter"/>
</dbReference>
<dbReference type="RefSeq" id="WP_095989502.1">
    <property type="nucleotide sequence ID" value="NZ_CP022098.1"/>
</dbReference>
<dbReference type="SUPFAM" id="SSF46689">
    <property type="entry name" value="Homeodomain-like"/>
    <property type="match status" value="1"/>
</dbReference>
<organism evidence="4 5">
    <name type="scientific">Cystobacter fuscus</name>
    <dbReference type="NCBI Taxonomy" id="43"/>
    <lineage>
        <taxon>Bacteria</taxon>
        <taxon>Pseudomonadati</taxon>
        <taxon>Myxococcota</taxon>
        <taxon>Myxococcia</taxon>
        <taxon>Myxococcales</taxon>
        <taxon>Cystobacterineae</taxon>
        <taxon>Archangiaceae</taxon>
        <taxon>Cystobacter</taxon>
    </lineage>
</organism>
<dbReference type="GO" id="GO:0000976">
    <property type="term" value="F:transcription cis-regulatory region binding"/>
    <property type="evidence" value="ECO:0007669"/>
    <property type="project" value="TreeGrafter"/>
</dbReference>
<feature type="DNA-binding region" description="H-T-H motif" evidence="2">
    <location>
        <begin position="38"/>
        <end position="57"/>
    </location>
</feature>